<evidence type="ECO:0000313" key="3">
    <source>
        <dbReference type="EMBL" id="PWV02668.1"/>
    </source>
</evidence>
<dbReference type="PROSITE" id="PS50103">
    <property type="entry name" value="ZF_C3H1"/>
    <property type="match status" value="1"/>
</dbReference>
<dbReference type="VEuPathDB" id="TriTrypDB:TcG_06498"/>
<dbReference type="EMBL" id="PRFA01000002">
    <property type="protein sequence ID" value="PWV02668.1"/>
    <property type="molecule type" value="Genomic_DNA"/>
</dbReference>
<dbReference type="VEuPathDB" id="TriTrypDB:ECC02_002689"/>
<reference evidence="3 4" key="1">
    <citation type="journal article" date="2018" name="Microb. Genom.">
        <title>Expanding an expanded genome: long-read sequencing of Trypanosoma cruzi.</title>
        <authorList>
            <person name="Berna L."/>
            <person name="Rodriguez M."/>
            <person name="Chiribao M.L."/>
            <person name="Parodi-Talice A."/>
            <person name="Pita S."/>
            <person name="Rijo G."/>
            <person name="Alvarez-Valin F."/>
            <person name="Robello C."/>
        </authorList>
    </citation>
    <scope>NUCLEOTIDE SEQUENCE [LARGE SCALE GENOMIC DNA]</scope>
    <source>
        <strain evidence="3 4">Dm28c</strain>
    </source>
</reference>
<feature type="zinc finger region" description="C3H1-type" evidence="1">
    <location>
        <begin position="22"/>
        <end position="50"/>
    </location>
</feature>
<feature type="domain" description="C3H1-type" evidence="2">
    <location>
        <begin position="22"/>
        <end position="50"/>
    </location>
</feature>
<evidence type="ECO:0000313" key="4">
    <source>
        <dbReference type="Proteomes" id="UP000246121"/>
    </source>
</evidence>
<dbReference type="InterPro" id="IPR000571">
    <property type="entry name" value="Znf_CCCH"/>
</dbReference>
<protein>
    <recommendedName>
        <fullName evidence="2">C3H1-type domain-containing protein</fullName>
    </recommendedName>
</protein>
<organism evidence="3 4">
    <name type="scientific">Trypanosoma cruzi</name>
    <dbReference type="NCBI Taxonomy" id="5693"/>
    <lineage>
        <taxon>Eukaryota</taxon>
        <taxon>Discoba</taxon>
        <taxon>Euglenozoa</taxon>
        <taxon>Kinetoplastea</taxon>
        <taxon>Metakinetoplastina</taxon>
        <taxon>Trypanosomatida</taxon>
        <taxon>Trypanosomatidae</taxon>
        <taxon>Trypanosoma</taxon>
        <taxon>Schizotrypanum</taxon>
    </lineage>
</organism>
<dbReference type="GO" id="GO:0008270">
    <property type="term" value="F:zinc ion binding"/>
    <property type="evidence" value="ECO:0007669"/>
    <property type="project" value="UniProtKB-KW"/>
</dbReference>
<dbReference type="VEuPathDB" id="TriTrypDB:BCY84_14507"/>
<dbReference type="VEuPathDB" id="TriTrypDB:TcCLB.510427.10"/>
<dbReference type="VEuPathDB" id="TriTrypDB:TcBrA4_0059680"/>
<name>A0A2V2W202_TRYCR</name>
<evidence type="ECO:0000256" key="1">
    <source>
        <dbReference type="PROSITE-ProRule" id="PRU00723"/>
    </source>
</evidence>
<keyword evidence="1" id="KW-0863">Zinc-finger</keyword>
<accession>A0A2V2W202</accession>
<dbReference type="VEuPathDB" id="TriTrypDB:TcCLB.506883.120"/>
<dbReference type="VEuPathDB" id="TriTrypDB:TcCL_NonESM09232"/>
<dbReference type="AlphaFoldDB" id="A0A2V2W202"/>
<proteinExistence type="predicted"/>
<keyword evidence="1" id="KW-0479">Metal-binding</keyword>
<gene>
    <name evidence="3" type="ORF">C4B63_2g343</name>
</gene>
<dbReference type="VEuPathDB" id="TriTrypDB:C3747_1g381"/>
<dbReference type="VEuPathDB" id="TriTrypDB:TcYC6_0071800"/>
<sequence length="203" mass="22721">MINLPDMWTPEQRRQHVAEMYRNKGLICPDYFLKNECPRSSSCSYIHIRNGETRKVPLSVCHFYAKRACLRDKCVFFHGTQAQLDQLHAMGAQTYRPQDYMAFAIPPPELLGTDQNVAPPVVTMPMPVPAPLVNSTMPISKPATNSPLLLLPIDASAATPFSMYWSSSPCQYRSPLSPAPIPGLAEPRPPAVSHPYTVFSFFQ</sequence>
<evidence type="ECO:0000259" key="2">
    <source>
        <dbReference type="PROSITE" id="PS50103"/>
    </source>
</evidence>
<dbReference type="Proteomes" id="UP000246121">
    <property type="component" value="Unassembled WGS sequence"/>
</dbReference>
<comment type="caution">
    <text evidence="3">The sequence shown here is derived from an EMBL/GenBank/DDBJ whole genome shotgun (WGS) entry which is preliminary data.</text>
</comment>
<dbReference type="Gene3D" id="3.30.1370.210">
    <property type="match status" value="1"/>
</dbReference>
<dbReference type="OrthoDB" id="240173at2759"/>
<dbReference type="VEuPathDB" id="TriTrypDB:C4B63_2g343"/>
<keyword evidence="1" id="KW-0862">Zinc</keyword>